<keyword evidence="2" id="KW-1185">Reference proteome</keyword>
<comment type="caution">
    <text evidence="1">The sequence shown here is derived from an EMBL/GenBank/DDBJ whole genome shotgun (WGS) entry which is preliminary data.</text>
</comment>
<sequence>MAFARILDSYASVRAFSLLIDVYCWVDNLDGEYKKPQTFPQLQAEHEQASRTYFHQLQRFRLIVESISARSWALLMWSDQQLQALAEQECVGPGAIAEEVQSRELAHLLQQREAAYVAVLMALKQWEAVEQAYAAVDEKGNQRYNYLEMGSMQPLEIHSHSSSSPISEDAAERWGSVLSMIPGGKLCEQLSSDVPEWPRVISKAHPGEFYRSRTYQRQKSL</sequence>
<dbReference type="EMBL" id="JALJOS010000033">
    <property type="protein sequence ID" value="KAK9822296.1"/>
    <property type="molecule type" value="Genomic_DNA"/>
</dbReference>
<accession>A0AAW1QLB6</accession>
<dbReference type="Proteomes" id="UP001438707">
    <property type="component" value="Unassembled WGS sequence"/>
</dbReference>
<protein>
    <submittedName>
        <fullName evidence="1">Uncharacterized protein</fullName>
    </submittedName>
</protein>
<organism evidence="1 2">
    <name type="scientific">Apatococcus lobatus</name>
    <dbReference type="NCBI Taxonomy" id="904363"/>
    <lineage>
        <taxon>Eukaryota</taxon>
        <taxon>Viridiplantae</taxon>
        <taxon>Chlorophyta</taxon>
        <taxon>core chlorophytes</taxon>
        <taxon>Trebouxiophyceae</taxon>
        <taxon>Chlorellales</taxon>
        <taxon>Chlorellaceae</taxon>
        <taxon>Apatococcus</taxon>
    </lineage>
</organism>
<evidence type="ECO:0000313" key="2">
    <source>
        <dbReference type="Proteomes" id="UP001438707"/>
    </source>
</evidence>
<proteinExistence type="predicted"/>
<reference evidence="1 2" key="1">
    <citation type="journal article" date="2024" name="Nat. Commun.">
        <title>Phylogenomics reveals the evolutionary origins of lichenization in chlorophyte algae.</title>
        <authorList>
            <person name="Puginier C."/>
            <person name="Libourel C."/>
            <person name="Otte J."/>
            <person name="Skaloud P."/>
            <person name="Haon M."/>
            <person name="Grisel S."/>
            <person name="Petersen M."/>
            <person name="Berrin J.G."/>
            <person name="Delaux P.M."/>
            <person name="Dal Grande F."/>
            <person name="Keller J."/>
        </authorList>
    </citation>
    <scope>NUCLEOTIDE SEQUENCE [LARGE SCALE GENOMIC DNA]</scope>
    <source>
        <strain evidence="1 2">SAG 2145</strain>
    </source>
</reference>
<gene>
    <name evidence="1" type="ORF">WJX74_004278</name>
</gene>
<evidence type="ECO:0000313" key="1">
    <source>
        <dbReference type="EMBL" id="KAK9822296.1"/>
    </source>
</evidence>
<name>A0AAW1QLB6_9CHLO</name>
<dbReference type="AlphaFoldDB" id="A0AAW1QLB6"/>